<gene>
    <name evidence="2" type="ORF">HOLleu_20490</name>
</gene>
<name>A0A9Q1H5Q9_HOLLE</name>
<evidence type="ECO:0000313" key="3">
    <source>
        <dbReference type="Proteomes" id="UP001152320"/>
    </source>
</evidence>
<feature type="region of interest" description="Disordered" evidence="1">
    <location>
        <begin position="1"/>
        <end position="25"/>
    </location>
</feature>
<reference evidence="2" key="1">
    <citation type="submission" date="2021-10" db="EMBL/GenBank/DDBJ databases">
        <title>Tropical sea cucumber genome reveals ecological adaptation and Cuvierian tubules defense mechanism.</title>
        <authorList>
            <person name="Chen T."/>
        </authorList>
    </citation>
    <scope>NUCLEOTIDE SEQUENCE</scope>
    <source>
        <strain evidence="2">Nanhai2018</strain>
        <tissue evidence="2">Muscle</tissue>
    </source>
</reference>
<dbReference type="EMBL" id="JAIZAY010000009">
    <property type="protein sequence ID" value="KAJ8036492.1"/>
    <property type="molecule type" value="Genomic_DNA"/>
</dbReference>
<evidence type="ECO:0000256" key="1">
    <source>
        <dbReference type="SAM" id="MobiDB-lite"/>
    </source>
</evidence>
<proteinExistence type="predicted"/>
<feature type="compositionally biased region" description="Polar residues" evidence="1">
    <location>
        <begin position="88"/>
        <end position="100"/>
    </location>
</feature>
<feature type="region of interest" description="Disordered" evidence="1">
    <location>
        <begin position="75"/>
        <end position="109"/>
    </location>
</feature>
<keyword evidence="3" id="KW-1185">Reference proteome</keyword>
<dbReference type="AlphaFoldDB" id="A0A9Q1H5Q9"/>
<comment type="caution">
    <text evidence="2">The sequence shown here is derived from an EMBL/GenBank/DDBJ whole genome shotgun (WGS) entry which is preliminary data.</text>
</comment>
<evidence type="ECO:0000313" key="2">
    <source>
        <dbReference type="EMBL" id="KAJ8036492.1"/>
    </source>
</evidence>
<dbReference type="Proteomes" id="UP001152320">
    <property type="component" value="Chromosome 9"/>
</dbReference>
<accession>A0A9Q1H5Q9</accession>
<dbReference type="OrthoDB" id="6159439at2759"/>
<organism evidence="2 3">
    <name type="scientific">Holothuria leucospilota</name>
    <name type="common">Black long sea cucumber</name>
    <name type="synonym">Mertensiothuria leucospilota</name>
    <dbReference type="NCBI Taxonomy" id="206669"/>
    <lineage>
        <taxon>Eukaryota</taxon>
        <taxon>Metazoa</taxon>
        <taxon>Echinodermata</taxon>
        <taxon>Eleutherozoa</taxon>
        <taxon>Echinozoa</taxon>
        <taxon>Holothuroidea</taxon>
        <taxon>Aspidochirotacea</taxon>
        <taxon>Aspidochirotida</taxon>
        <taxon>Holothuriidae</taxon>
        <taxon>Holothuria</taxon>
    </lineage>
</organism>
<protein>
    <submittedName>
        <fullName evidence="2">Uncharacterized protein</fullName>
    </submittedName>
</protein>
<sequence length="198" mass="21782">MDQNWHGPRNNMVNSTEGSPAEYRGLPASVPNGFYGPGHNRSQRAPYNSAYIGINGGYNDSNNSVHYSHFYNTNDSVSSSASPEEMTSHSPISYTSNAWNVSDPRQPPAAYATTPRHYPHAFGNSATFLPPTGTTPHPHPSHQQQYFASGGCSAGYMNTPFPLDMTGAELRRVAFLQLSPQHLGELREDRTPSYRFTS</sequence>